<dbReference type="InterPro" id="IPR000223">
    <property type="entry name" value="Pept_S26A_signal_pept_1"/>
</dbReference>
<evidence type="ECO:0000256" key="6">
    <source>
        <dbReference type="ARBA" id="ARBA00022792"/>
    </source>
</evidence>
<dbReference type="AlphaFoldDB" id="A0A5J5EJN0"/>
<feature type="domain" description="Peptidase S26" evidence="12">
    <location>
        <begin position="25"/>
        <end position="106"/>
    </location>
</feature>
<dbReference type="OrthoDB" id="9996127at2759"/>
<proteinExistence type="inferred from homology"/>
<evidence type="ECO:0000256" key="7">
    <source>
        <dbReference type="ARBA" id="ARBA00022801"/>
    </source>
</evidence>
<comment type="subcellular location">
    <subcellularLocation>
        <location evidence="1">Mitochondrion inner membrane</location>
        <topology evidence="1">Single-pass membrane protein</topology>
    </subcellularLocation>
</comment>
<keyword evidence="8" id="KW-1133">Transmembrane helix</keyword>
<dbReference type="SUPFAM" id="SSF51306">
    <property type="entry name" value="LexA/Signal peptidase"/>
    <property type="match status" value="1"/>
</dbReference>
<comment type="similarity">
    <text evidence="2">Belongs to the peptidase S26 family. IMP2 subfamily.</text>
</comment>
<keyword evidence="9" id="KW-0496">Mitochondrion</keyword>
<comment type="caution">
    <text evidence="13">The sequence shown here is derived from an EMBL/GenBank/DDBJ whole genome shotgun (WGS) entry which is preliminary data.</text>
</comment>
<evidence type="ECO:0000313" key="14">
    <source>
        <dbReference type="Proteomes" id="UP000326924"/>
    </source>
</evidence>
<evidence type="ECO:0000256" key="3">
    <source>
        <dbReference type="ARBA" id="ARBA00013650"/>
    </source>
</evidence>
<dbReference type="InterPro" id="IPR036286">
    <property type="entry name" value="LexA/Signal_pep-like_sf"/>
</dbReference>
<dbReference type="GO" id="GO:0006627">
    <property type="term" value="P:protein processing involved in protein targeting to mitochondrion"/>
    <property type="evidence" value="ECO:0007669"/>
    <property type="project" value="InterPro"/>
</dbReference>
<keyword evidence="5" id="KW-0812">Transmembrane</keyword>
<evidence type="ECO:0000313" key="13">
    <source>
        <dbReference type="EMBL" id="KAA8895383.1"/>
    </source>
</evidence>
<dbReference type="CDD" id="cd06530">
    <property type="entry name" value="S26_SPase_I"/>
    <property type="match status" value="1"/>
</dbReference>
<protein>
    <recommendedName>
        <fullName evidence="3">Mitochondrial inner membrane protease subunit 2</fullName>
    </recommendedName>
</protein>
<evidence type="ECO:0000256" key="2">
    <source>
        <dbReference type="ARBA" id="ARBA00007066"/>
    </source>
</evidence>
<feature type="active site" evidence="11">
    <location>
        <position position="48"/>
    </location>
</feature>
<evidence type="ECO:0000256" key="4">
    <source>
        <dbReference type="ARBA" id="ARBA00022670"/>
    </source>
</evidence>
<dbReference type="GO" id="GO:0006465">
    <property type="term" value="P:signal peptide processing"/>
    <property type="evidence" value="ECO:0007669"/>
    <property type="project" value="InterPro"/>
</dbReference>
<keyword evidence="7" id="KW-0378">Hydrolase</keyword>
<organism evidence="13 14">
    <name type="scientific">Sphaerosporella brunnea</name>
    <dbReference type="NCBI Taxonomy" id="1250544"/>
    <lineage>
        <taxon>Eukaryota</taxon>
        <taxon>Fungi</taxon>
        <taxon>Dikarya</taxon>
        <taxon>Ascomycota</taxon>
        <taxon>Pezizomycotina</taxon>
        <taxon>Pezizomycetes</taxon>
        <taxon>Pezizales</taxon>
        <taxon>Pyronemataceae</taxon>
        <taxon>Sphaerosporella</taxon>
    </lineage>
</organism>
<dbReference type="GO" id="GO:0042720">
    <property type="term" value="C:mitochondrial inner membrane peptidase complex"/>
    <property type="evidence" value="ECO:0007669"/>
    <property type="project" value="InterPro"/>
</dbReference>
<gene>
    <name evidence="13" type="ORF">FN846DRAFT_341453</name>
</gene>
<dbReference type="InterPro" id="IPR037730">
    <property type="entry name" value="IMP2"/>
</dbReference>
<feature type="active site" evidence="11">
    <location>
        <position position="94"/>
    </location>
</feature>
<keyword evidence="6" id="KW-0999">Mitochondrion inner membrane</keyword>
<accession>A0A5J5EJN0</accession>
<evidence type="ECO:0000256" key="1">
    <source>
        <dbReference type="ARBA" id="ARBA00004434"/>
    </source>
</evidence>
<keyword evidence="4" id="KW-0645">Protease</keyword>
<sequence length="190" mass="21278">MPPRFHLPQFPHAAKALSLGLTSLVPWIPAYVLFLDNVASVKKVSGNSMSPAFCPNPTEHDWVLAKHWGARENLERGQVVLYRSPVDPEREVIKRIVALEGDIVRTRLPYPTEFVKVPRGQAWMEGDEAFHSIDSNTYGAVPVALITSKITHILYPFSRAGKVAQDERLSRPGVLYRRAAPKERIAVFGL</sequence>
<keyword evidence="10" id="KW-0472">Membrane</keyword>
<dbReference type="Gene3D" id="2.10.109.10">
    <property type="entry name" value="Umud Fragment, subunit A"/>
    <property type="match status" value="1"/>
</dbReference>
<dbReference type="FunCoup" id="A0A5J5EJN0">
    <property type="interactions" value="368"/>
</dbReference>
<dbReference type="GO" id="GO:0004252">
    <property type="term" value="F:serine-type endopeptidase activity"/>
    <property type="evidence" value="ECO:0007669"/>
    <property type="project" value="InterPro"/>
</dbReference>
<dbReference type="InterPro" id="IPR019533">
    <property type="entry name" value="Peptidase_S26"/>
</dbReference>
<dbReference type="PRINTS" id="PR00727">
    <property type="entry name" value="LEADERPTASE"/>
</dbReference>
<evidence type="ECO:0000259" key="12">
    <source>
        <dbReference type="Pfam" id="PF10502"/>
    </source>
</evidence>
<evidence type="ECO:0000256" key="8">
    <source>
        <dbReference type="ARBA" id="ARBA00022989"/>
    </source>
</evidence>
<dbReference type="PANTHER" id="PTHR46041">
    <property type="entry name" value="MITOCHONDRIAL INNER MEMBRANE PROTEASE SUBUNIT 2"/>
    <property type="match status" value="1"/>
</dbReference>
<evidence type="ECO:0000256" key="10">
    <source>
        <dbReference type="ARBA" id="ARBA00023136"/>
    </source>
</evidence>
<dbReference type="InParanoid" id="A0A5J5EJN0"/>
<evidence type="ECO:0000256" key="5">
    <source>
        <dbReference type="ARBA" id="ARBA00022692"/>
    </source>
</evidence>
<evidence type="ECO:0000256" key="11">
    <source>
        <dbReference type="PIRSR" id="PIRSR600223-1"/>
    </source>
</evidence>
<name>A0A5J5EJN0_9PEZI</name>
<evidence type="ECO:0000256" key="9">
    <source>
        <dbReference type="ARBA" id="ARBA00023128"/>
    </source>
</evidence>
<dbReference type="PANTHER" id="PTHR46041:SF2">
    <property type="entry name" value="MITOCHONDRIAL INNER MEMBRANE PROTEASE SUBUNIT 2"/>
    <property type="match status" value="1"/>
</dbReference>
<dbReference type="Proteomes" id="UP000326924">
    <property type="component" value="Unassembled WGS sequence"/>
</dbReference>
<reference evidence="13 14" key="1">
    <citation type="submission" date="2019-09" db="EMBL/GenBank/DDBJ databases">
        <title>Draft genome of the ectomycorrhizal ascomycete Sphaerosporella brunnea.</title>
        <authorList>
            <consortium name="DOE Joint Genome Institute"/>
            <person name="Benucci G.M."/>
            <person name="Marozzi G."/>
            <person name="Antonielli L."/>
            <person name="Sanchez S."/>
            <person name="Marco P."/>
            <person name="Wang X."/>
            <person name="Falini L.B."/>
            <person name="Barry K."/>
            <person name="Haridas S."/>
            <person name="Lipzen A."/>
            <person name="Labutti K."/>
            <person name="Grigoriev I.V."/>
            <person name="Murat C."/>
            <person name="Martin F."/>
            <person name="Albertini E."/>
            <person name="Donnini D."/>
            <person name="Bonito G."/>
        </authorList>
    </citation>
    <scope>NUCLEOTIDE SEQUENCE [LARGE SCALE GENOMIC DNA]</scope>
    <source>
        <strain evidence="13 14">Sb_GMNB300</strain>
    </source>
</reference>
<keyword evidence="14" id="KW-1185">Reference proteome</keyword>
<dbReference type="Pfam" id="PF10502">
    <property type="entry name" value="Peptidase_S26"/>
    <property type="match status" value="1"/>
</dbReference>
<dbReference type="EMBL" id="VXIS01000270">
    <property type="protein sequence ID" value="KAA8895383.1"/>
    <property type="molecule type" value="Genomic_DNA"/>
</dbReference>